<dbReference type="Pfam" id="PF02518">
    <property type="entry name" value="HATPase_c"/>
    <property type="match status" value="1"/>
</dbReference>
<dbReference type="InterPro" id="IPR050428">
    <property type="entry name" value="TCS_sensor_his_kinase"/>
</dbReference>
<dbReference type="Pfam" id="PF00672">
    <property type="entry name" value="HAMP"/>
    <property type="match status" value="1"/>
</dbReference>
<dbReference type="SUPFAM" id="SSF158472">
    <property type="entry name" value="HAMP domain-like"/>
    <property type="match status" value="1"/>
</dbReference>
<name>A0ABQ2GL46_9PSED</name>
<evidence type="ECO:0000256" key="3">
    <source>
        <dbReference type="ARBA" id="ARBA00022475"/>
    </source>
</evidence>
<dbReference type="GO" id="GO:0016301">
    <property type="term" value="F:kinase activity"/>
    <property type="evidence" value="ECO:0007669"/>
    <property type="project" value="UniProtKB-KW"/>
</dbReference>
<keyword evidence="12 14" id="KW-0902">Two-component regulatory system</keyword>
<protein>
    <recommendedName>
        <fullName evidence="14">Sensor protein</fullName>
        <ecNumber evidence="14">2.7.13.3</ecNumber>
    </recommendedName>
</protein>
<evidence type="ECO:0000313" key="18">
    <source>
        <dbReference type="Proteomes" id="UP000616499"/>
    </source>
</evidence>
<feature type="domain" description="HAMP" evidence="16">
    <location>
        <begin position="189"/>
        <end position="242"/>
    </location>
</feature>
<dbReference type="Proteomes" id="UP000616499">
    <property type="component" value="Unassembled WGS sequence"/>
</dbReference>
<dbReference type="EC" id="2.7.13.3" evidence="14"/>
<evidence type="ECO:0000256" key="11">
    <source>
        <dbReference type="ARBA" id="ARBA00022989"/>
    </source>
</evidence>
<dbReference type="CDD" id="cd06225">
    <property type="entry name" value="HAMP"/>
    <property type="match status" value="1"/>
</dbReference>
<keyword evidence="11 14" id="KW-1133">Transmembrane helix</keyword>
<comment type="catalytic activity">
    <reaction evidence="1 14">
        <text>ATP + protein L-histidine = ADP + protein N-phospho-L-histidine.</text>
        <dbReference type="EC" id="2.7.13.3"/>
    </reaction>
</comment>
<evidence type="ECO:0000256" key="2">
    <source>
        <dbReference type="ARBA" id="ARBA00004533"/>
    </source>
</evidence>
<accession>A0ABQ2GL46</accession>
<dbReference type="PROSITE" id="PS50109">
    <property type="entry name" value="HIS_KIN"/>
    <property type="match status" value="1"/>
</dbReference>
<dbReference type="Gene3D" id="3.30.565.10">
    <property type="entry name" value="Histidine kinase-like ATPase, C-terminal domain"/>
    <property type="match status" value="1"/>
</dbReference>
<dbReference type="InterPro" id="IPR003660">
    <property type="entry name" value="HAMP_dom"/>
</dbReference>
<sequence>MRTRRQPSLTLRATLAFAIVAMLTVGGAGFYLYGSLKHTLLERSDYAVLGRVDHFRKLLRYDLNLRDLQRNPQLFENMLGNEDDVFIISQQGQPLVTVNPRRAELPDVPSVGSNESLKLDDLRSGVAPGNIPLRVAAAEVQLGETSVRVVAAHLLIREMAILDAFRERIMGAVLLAFALTAVLGYLLLRRGLMPIKDMAAHAATITPARLSSRLDPANTPKELDQLTTAFNGMLDRLADGYQRLVQFSADLAHEIRTPIGSLMGICQVTLQQPRSVDEYQSVLASNLEELERISRMVESILFLARADDAQAVLDYKALILEDELQRVADYFEGLAEERELRLVIEGSGMLQADPLMVRRALSNLVANAIRYADAGSDIYIRTQQQGQEQWIQVENCCPRLEPRQLDRLFDRFYRGDAARYGSESNGLGLAIVAAIMRLHGGSAHVEQREDQRICFTLRFPSGAQCRPALTASMAKGLHE</sequence>
<dbReference type="SUPFAM" id="SSF47384">
    <property type="entry name" value="Homodimeric domain of signal transducing histidine kinase"/>
    <property type="match status" value="1"/>
</dbReference>
<dbReference type="EMBL" id="BMNW01000002">
    <property type="protein sequence ID" value="GGM00629.1"/>
    <property type="molecule type" value="Genomic_DNA"/>
</dbReference>
<dbReference type="PANTHER" id="PTHR45436">
    <property type="entry name" value="SENSOR HISTIDINE KINASE YKOH"/>
    <property type="match status" value="1"/>
</dbReference>
<keyword evidence="3 14" id="KW-1003">Cell membrane</keyword>
<keyword evidence="9 14" id="KW-0418">Kinase</keyword>
<keyword evidence="18" id="KW-1185">Reference proteome</keyword>
<evidence type="ECO:0000256" key="4">
    <source>
        <dbReference type="ARBA" id="ARBA00022519"/>
    </source>
</evidence>
<comment type="subcellular location">
    <subcellularLocation>
        <location evidence="2 14">Cell inner membrane</location>
    </subcellularLocation>
</comment>
<proteinExistence type="predicted"/>
<evidence type="ECO:0000256" key="13">
    <source>
        <dbReference type="ARBA" id="ARBA00023136"/>
    </source>
</evidence>
<keyword evidence="6 14" id="KW-0808">Transferase</keyword>
<dbReference type="InterPro" id="IPR036890">
    <property type="entry name" value="HATPase_C_sf"/>
</dbReference>
<dbReference type="PANTHER" id="PTHR45436:SF3">
    <property type="entry name" value="SENSOR HISTIDINE KINASE HPRS"/>
    <property type="match status" value="1"/>
</dbReference>
<keyword evidence="7 14" id="KW-0812">Transmembrane</keyword>
<keyword evidence="5" id="KW-0597">Phosphoprotein</keyword>
<feature type="transmembrane region" description="Helical" evidence="14">
    <location>
        <begin position="169"/>
        <end position="188"/>
    </location>
</feature>
<comment type="function">
    <text evidence="14">Member of a two-component regulatory system.</text>
</comment>
<dbReference type="Gene3D" id="6.10.340.10">
    <property type="match status" value="1"/>
</dbReference>
<evidence type="ECO:0000256" key="1">
    <source>
        <dbReference type="ARBA" id="ARBA00000085"/>
    </source>
</evidence>
<organism evidence="17 18">
    <name type="scientific">Pseudomonas asuensis</name>
    <dbReference type="NCBI Taxonomy" id="1825787"/>
    <lineage>
        <taxon>Bacteria</taxon>
        <taxon>Pseudomonadati</taxon>
        <taxon>Pseudomonadota</taxon>
        <taxon>Gammaproteobacteria</taxon>
        <taxon>Pseudomonadales</taxon>
        <taxon>Pseudomonadaceae</taxon>
        <taxon>Pseudomonas</taxon>
    </lineage>
</organism>
<dbReference type="InterPro" id="IPR003594">
    <property type="entry name" value="HATPase_dom"/>
</dbReference>
<keyword evidence="13 14" id="KW-0472">Membrane</keyword>
<evidence type="ECO:0000256" key="5">
    <source>
        <dbReference type="ARBA" id="ARBA00022553"/>
    </source>
</evidence>
<keyword evidence="10 14" id="KW-0067">ATP-binding</keyword>
<evidence type="ECO:0000256" key="6">
    <source>
        <dbReference type="ARBA" id="ARBA00022679"/>
    </source>
</evidence>
<evidence type="ECO:0000256" key="10">
    <source>
        <dbReference type="ARBA" id="ARBA00022840"/>
    </source>
</evidence>
<reference evidence="18" key="1">
    <citation type="journal article" date="2019" name="Int. J. Syst. Evol. Microbiol.">
        <title>The Global Catalogue of Microorganisms (GCM) 10K type strain sequencing project: providing services to taxonomists for standard genome sequencing and annotation.</title>
        <authorList>
            <consortium name="The Broad Institute Genomics Platform"/>
            <consortium name="The Broad Institute Genome Sequencing Center for Infectious Disease"/>
            <person name="Wu L."/>
            <person name="Ma J."/>
        </authorList>
    </citation>
    <scope>NUCLEOTIDE SEQUENCE [LARGE SCALE GENOMIC DNA]</scope>
    <source>
        <strain evidence="18">JCM 13501</strain>
    </source>
</reference>
<evidence type="ECO:0000256" key="14">
    <source>
        <dbReference type="RuleBase" id="RU364088"/>
    </source>
</evidence>
<feature type="transmembrane region" description="Helical" evidence="14">
    <location>
        <begin position="12"/>
        <end position="33"/>
    </location>
</feature>
<dbReference type="SMART" id="SM00387">
    <property type="entry name" value="HATPase_c"/>
    <property type="match status" value="1"/>
</dbReference>
<keyword evidence="8 14" id="KW-0547">Nucleotide-binding</keyword>
<evidence type="ECO:0000256" key="7">
    <source>
        <dbReference type="ARBA" id="ARBA00022692"/>
    </source>
</evidence>
<dbReference type="CDD" id="cd00075">
    <property type="entry name" value="HATPase"/>
    <property type="match status" value="1"/>
</dbReference>
<evidence type="ECO:0000256" key="8">
    <source>
        <dbReference type="ARBA" id="ARBA00022741"/>
    </source>
</evidence>
<dbReference type="NCBIfam" id="TIGR01386">
    <property type="entry name" value="cztS_silS_copS"/>
    <property type="match status" value="1"/>
</dbReference>
<gene>
    <name evidence="17" type="ORF">GCM10009425_09750</name>
</gene>
<dbReference type="InterPro" id="IPR003661">
    <property type="entry name" value="HisK_dim/P_dom"/>
</dbReference>
<dbReference type="Pfam" id="PF00512">
    <property type="entry name" value="HisKA"/>
    <property type="match status" value="1"/>
</dbReference>
<dbReference type="PROSITE" id="PS50885">
    <property type="entry name" value="HAMP"/>
    <property type="match status" value="1"/>
</dbReference>
<dbReference type="Gene3D" id="1.10.287.130">
    <property type="match status" value="1"/>
</dbReference>
<feature type="domain" description="Histidine kinase" evidence="15">
    <location>
        <begin position="250"/>
        <end position="463"/>
    </location>
</feature>
<dbReference type="SMART" id="SM00304">
    <property type="entry name" value="HAMP"/>
    <property type="match status" value="1"/>
</dbReference>
<dbReference type="InterPro" id="IPR036097">
    <property type="entry name" value="HisK_dim/P_sf"/>
</dbReference>
<dbReference type="RefSeq" id="WP_188864996.1">
    <property type="nucleotide sequence ID" value="NZ_BMNW01000002.1"/>
</dbReference>
<dbReference type="InterPro" id="IPR005467">
    <property type="entry name" value="His_kinase_dom"/>
</dbReference>
<evidence type="ECO:0000259" key="16">
    <source>
        <dbReference type="PROSITE" id="PS50885"/>
    </source>
</evidence>
<evidence type="ECO:0000256" key="9">
    <source>
        <dbReference type="ARBA" id="ARBA00022777"/>
    </source>
</evidence>
<evidence type="ECO:0000259" key="15">
    <source>
        <dbReference type="PROSITE" id="PS50109"/>
    </source>
</evidence>
<dbReference type="SMART" id="SM00388">
    <property type="entry name" value="HisKA"/>
    <property type="match status" value="1"/>
</dbReference>
<evidence type="ECO:0000313" key="17">
    <source>
        <dbReference type="EMBL" id="GGM00629.1"/>
    </source>
</evidence>
<dbReference type="CDD" id="cd00082">
    <property type="entry name" value="HisKA"/>
    <property type="match status" value="1"/>
</dbReference>
<comment type="caution">
    <text evidence="17">The sequence shown here is derived from an EMBL/GenBank/DDBJ whole genome shotgun (WGS) entry which is preliminary data.</text>
</comment>
<dbReference type="SUPFAM" id="SSF55874">
    <property type="entry name" value="ATPase domain of HSP90 chaperone/DNA topoisomerase II/histidine kinase"/>
    <property type="match status" value="1"/>
</dbReference>
<keyword evidence="4 14" id="KW-0997">Cell inner membrane</keyword>
<dbReference type="InterPro" id="IPR006290">
    <property type="entry name" value="CztS_silS_copS"/>
</dbReference>
<evidence type="ECO:0000256" key="12">
    <source>
        <dbReference type="ARBA" id="ARBA00023012"/>
    </source>
</evidence>